<proteinExistence type="predicted"/>
<reference evidence="1" key="1">
    <citation type="journal article" date="2015" name="Nature">
        <title>Complex archaea that bridge the gap between prokaryotes and eukaryotes.</title>
        <authorList>
            <person name="Spang A."/>
            <person name="Saw J.H."/>
            <person name="Jorgensen S.L."/>
            <person name="Zaremba-Niedzwiedzka K."/>
            <person name="Martijn J."/>
            <person name="Lind A.E."/>
            <person name="van Eijk R."/>
            <person name="Schleper C."/>
            <person name="Guy L."/>
            <person name="Ettema T.J."/>
        </authorList>
    </citation>
    <scope>NUCLEOTIDE SEQUENCE</scope>
</reference>
<organism evidence="1">
    <name type="scientific">marine sediment metagenome</name>
    <dbReference type="NCBI Taxonomy" id="412755"/>
    <lineage>
        <taxon>unclassified sequences</taxon>
        <taxon>metagenomes</taxon>
        <taxon>ecological metagenomes</taxon>
    </lineage>
</organism>
<accession>A0A0F9LZN2</accession>
<dbReference type="AlphaFoldDB" id="A0A0F9LZN2"/>
<evidence type="ECO:0000313" key="1">
    <source>
        <dbReference type="EMBL" id="KKM98863.1"/>
    </source>
</evidence>
<protein>
    <submittedName>
        <fullName evidence="1">Uncharacterized protein</fullName>
    </submittedName>
</protein>
<name>A0A0F9LZN2_9ZZZZ</name>
<dbReference type="EMBL" id="LAZR01005567">
    <property type="protein sequence ID" value="KKM98863.1"/>
    <property type="molecule type" value="Genomic_DNA"/>
</dbReference>
<sequence length="77" mass="8521">MRVLSITLPSGKQKHCDSRCHDSSKRPCDCICHGLLHGKGEAYAKRNAAGAQYYVTKAFDNLRGVMLNTLCMITYGD</sequence>
<comment type="caution">
    <text evidence="1">The sequence shown here is derived from an EMBL/GenBank/DDBJ whole genome shotgun (WGS) entry which is preliminary data.</text>
</comment>
<gene>
    <name evidence="1" type="ORF">LCGC14_1153580</name>
</gene>